<dbReference type="EMBL" id="CP017256">
    <property type="protein sequence ID" value="AOR25080.1"/>
    <property type="molecule type" value="Genomic_DNA"/>
</dbReference>
<evidence type="ECO:0000256" key="1">
    <source>
        <dbReference type="SAM" id="Phobius"/>
    </source>
</evidence>
<accession>A0A1D7XPF1</accession>
<reference evidence="3" key="1">
    <citation type="submission" date="2016-09" db="EMBL/GenBank/DDBJ databases">
        <title>Genomics of Clostridium taeniosporum, an organism which forms endospores with ribbon-like appendages.</title>
        <authorList>
            <person name="Walker J.R."/>
        </authorList>
    </citation>
    <scope>NUCLEOTIDE SEQUENCE [LARGE SCALE GENOMIC DNA]</scope>
    <source>
        <strain evidence="3">1/k</strain>
        <plasmid evidence="3">Plasmid pct3</plasmid>
    </source>
</reference>
<name>A0A1D7XPF1_9CLOT</name>
<feature type="transmembrane region" description="Helical" evidence="1">
    <location>
        <begin position="72"/>
        <end position="92"/>
    </location>
</feature>
<feature type="transmembrane region" description="Helical" evidence="1">
    <location>
        <begin position="40"/>
        <end position="60"/>
    </location>
</feature>
<geneLocation type="plasmid" evidence="3">
    <name>pct3</name>
</geneLocation>
<keyword evidence="1" id="KW-1133">Transmembrane helix</keyword>
<dbReference type="KEGG" id="ctae:BGI42_15145"/>
<keyword evidence="3" id="KW-1185">Reference proteome</keyword>
<evidence type="ECO:0000313" key="2">
    <source>
        <dbReference type="EMBL" id="AOR25080.1"/>
    </source>
</evidence>
<keyword evidence="1" id="KW-0812">Transmembrane</keyword>
<keyword evidence="1" id="KW-0472">Membrane</keyword>
<gene>
    <name evidence="2" type="ORF">BGI42_15145</name>
</gene>
<evidence type="ECO:0008006" key="4">
    <source>
        <dbReference type="Google" id="ProtNLM"/>
    </source>
</evidence>
<dbReference type="AlphaFoldDB" id="A0A1D7XPF1"/>
<dbReference type="NCBIfam" id="TIGR04104">
    <property type="entry name" value="cxxc_20_cxxc"/>
    <property type="match status" value="1"/>
</dbReference>
<dbReference type="InterPro" id="IPR026369">
    <property type="entry name" value="CxxC_20_CxxC"/>
</dbReference>
<evidence type="ECO:0000313" key="3">
    <source>
        <dbReference type="Proteomes" id="UP000094652"/>
    </source>
</evidence>
<dbReference type="OrthoDB" id="2970506at2"/>
<keyword evidence="2" id="KW-0614">Plasmid</keyword>
<dbReference type="Proteomes" id="UP000094652">
    <property type="component" value="Plasmid pCt3"/>
</dbReference>
<protein>
    <recommendedName>
        <fullName evidence="4">Cxxc_20_cxxc protein</fullName>
    </recommendedName>
</protein>
<proteinExistence type="predicted"/>
<dbReference type="RefSeq" id="WP_069681199.1">
    <property type="nucleotide sequence ID" value="NZ_CP017256.2"/>
</dbReference>
<organism evidence="2 3">
    <name type="scientific">Clostridium taeniosporum</name>
    <dbReference type="NCBI Taxonomy" id="394958"/>
    <lineage>
        <taxon>Bacteria</taxon>
        <taxon>Bacillati</taxon>
        <taxon>Bacillota</taxon>
        <taxon>Clostridia</taxon>
        <taxon>Eubacteriales</taxon>
        <taxon>Clostridiaceae</taxon>
        <taxon>Clostridium</taxon>
    </lineage>
</organism>
<sequence length="98" mass="11421">MKNICPNCNTRFKYKDIIKSTWSLKIKDLKCKKCLKEYKLSLCSILIISTLVNMPILIIYKIMLLIGGKATILLYIIWVSFIIAITPIFCNYKEVKNK</sequence>